<dbReference type="GO" id="GO:0015949">
    <property type="term" value="P:nucleobase-containing small molecule interconversion"/>
    <property type="evidence" value="ECO:0007669"/>
    <property type="project" value="TreeGrafter"/>
</dbReference>
<keyword evidence="2 3" id="KW-0546">Nucleotide metabolism</keyword>
<reference evidence="4 5" key="1">
    <citation type="submission" date="2020-04" db="EMBL/GenBank/DDBJ databases">
        <title>Rhodospirillaceae bacterium KN72 isolated from deep sea.</title>
        <authorList>
            <person name="Zhang D.-C."/>
        </authorList>
    </citation>
    <scope>NUCLEOTIDE SEQUENCE [LARGE SCALE GENOMIC DNA]</scope>
    <source>
        <strain evidence="4 5">KN72</strain>
    </source>
</reference>
<organism evidence="4 5">
    <name type="scientific">Pacificispira spongiicola</name>
    <dbReference type="NCBI Taxonomy" id="2729598"/>
    <lineage>
        <taxon>Bacteria</taxon>
        <taxon>Pseudomonadati</taxon>
        <taxon>Pseudomonadota</taxon>
        <taxon>Alphaproteobacteria</taxon>
        <taxon>Rhodospirillales</taxon>
        <taxon>Rhodospirillaceae</taxon>
        <taxon>Pacificispira</taxon>
    </lineage>
</organism>
<comment type="function">
    <text evidence="3">Catalyzes the deamination of dCTP to dUTP.</text>
</comment>
<evidence type="ECO:0000256" key="1">
    <source>
        <dbReference type="ARBA" id="ARBA00022801"/>
    </source>
</evidence>
<proteinExistence type="inferred from homology"/>
<dbReference type="InterPro" id="IPR033704">
    <property type="entry name" value="dUTPase_trimeric"/>
</dbReference>
<evidence type="ECO:0000256" key="3">
    <source>
        <dbReference type="HAMAP-Rule" id="MF_00146"/>
    </source>
</evidence>
<name>A0A7Y0E281_9PROT</name>
<dbReference type="Gene3D" id="2.70.40.10">
    <property type="match status" value="1"/>
</dbReference>
<dbReference type="Pfam" id="PF22769">
    <property type="entry name" value="DCD"/>
    <property type="match status" value="1"/>
</dbReference>
<dbReference type="HAMAP" id="MF_00146">
    <property type="entry name" value="dCTP_deaminase"/>
    <property type="match status" value="1"/>
</dbReference>
<feature type="binding site" evidence="3">
    <location>
        <begin position="103"/>
        <end position="108"/>
    </location>
    <ligand>
        <name>dCTP</name>
        <dbReference type="ChEBI" id="CHEBI:61481"/>
    </ligand>
</feature>
<feature type="binding site" evidence="3">
    <location>
        <position position="171"/>
    </location>
    <ligand>
        <name>dCTP</name>
        <dbReference type="ChEBI" id="CHEBI:61481"/>
    </ligand>
</feature>
<accession>A0A7Y0E281</accession>
<comment type="subunit">
    <text evidence="3">Homotrimer.</text>
</comment>
<dbReference type="EMBL" id="JABBNT010000004">
    <property type="protein sequence ID" value="NMM45895.1"/>
    <property type="molecule type" value="Genomic_DNA"/>
</dbReference>
<dbReference type="UniPathway" id="UPA00610">
    <property type="reaction ID" value="UER00665"/>
</dbReference>
<dbReference type="RefSeq" id="WP_169626270.1">
    <property type="nucleotide sequence ID" value="NZ_JABBNT010000004.1"/>
</dbReference>
<dbReference type="InterPro" id="IPR011962">
    <property type="entry name" value="dCTP_deaminase"/>
</dbReference>
<dbReference type="GO" id="GO:0006229">
    <property type="term" value="P:dUTP biosynthetic process"/>
    <property type="evidence" value="ECO:0007669"/>
    <property type="project" value="UniProtKB-UniRule"/>
</dbReference>
<keyword evidence="1 3" id="KW-0378">Hydrolase</keyword>
<dbReference type="GO" id="GO:0008829">
    <property type="term" value="F:dCTP deaminase activity"/>
    <property type="evidence" value="ECO:0007669"/>
    <property type="project" value="UniProtKB-UniRule"/>
</dbReference>
<evidence type="ECO:0000256" key="2">
    <source>
        <dbReference type="ARBA" id="ARBA00023080"/>
    </source>
</evidence>
<dbReference type="GO" id="GO:0000166">
    <property type="term" value="F:nucleotide binding"/>
    <property type="evidence" value="ECO:0007669"/>
    <property type="project" value="UniProtKB-KW"/>
</dbReference>
<comment type="caution">
    <text evidence="3">Lacks conserved residue(s) required for the propagation of feature annotation.</text>
</comment>
<dbReference type="PANTHER" id="PTHR42680">
    <property type="entry name" value="DCTP DEAMINASE"/>
    <property type="match status" value="1"/>
</dbReference>
<dbReference type="CDD" id="cd07557">
    <property type="entry name" value="trimeric_dUTPase"/>
    <property type="match status" value="1"/>
</dbReference>
<dbReference type="AlphaFoldDB" id="A0A7Y0E281"/>
<dbReference type="PANTHER" id="PTHR42680:SF3">
    <property type="entry name" value="DCTP DEAMINASE"/>
    <property type="match status" value="1"/>
</dbReference>
<evidence type="ECO:0000313" key="5">
    <source>
        <dbReference type="Proteomes" id="UP000539372"/>
    </source>
</evidence>
<protein>
    <recommendedName>
        <fullName evidence="3">dCTP deaminase</fullName>
        <ecNumber evidence="3">3.5.4.13</ecNumber>
    </recommendedName>
    <alternativeName>
        <fullName evidence="3">Deoxycytidine triphosphate deaminase</fullName>
    </alternativeName>
</protein>
<comment type="catalytic activity">
    <reaction evidence="3">
        <text>dCTP + H2O + H(+) = dUTP + NH4(+)</text>
        <dbReference type="Rhea" id="RHEA:22680"/>
        <dbReference type="ChEBI" id="CHEBI:15377"/>
        <dbReference type="ChEBI" id="CHEBI:15378"/>
        <dbReference type="ChEBI" id="CHEBI:28938"/>
        <dbReference type="ChEBI" id="CHEBI:61481"/>
        <dbReference type="ChEBI" id="CHEBI:61555"/>
        <dbReference type="EC" id="3.5.4.13"/>
    </reaction>
</comment>
<keyword evidence="5" id="KW-1185">Reference proteome</keyword>
<comment type="caution">
    <text evidence="4">The sequence shown here is derived from an EMBL/GenBank/DDBJ whole genome shotgun (WGS) entry which is preliminary data.</text>
</comment>
<comment type="pathway">
    <text evidence="3">Pyrimidine metabolism; dUMP biosynthesis; dUMP from dCTP (dUTP route): step 1/2.</text>
</comment>
<feature type="active site" description="Proton donor/acceptor" evidence="3">
    <location>
        <position position="131"/>
    </location>
</feature>
<gene>
    <name evidence="3 4" type="primary">dcd</name>
    <name evidence="4" type="ORF">HH303_15465</name>
</gene>
<dbReference type="Proteomes" id="UP000539372">
    <property type="component" value="Unassembled WGS sequence"/>
</dbReference>
<dbReference type="InterPro" id="IPR036157">
    <property type="entry name" value="dUTPase-like_sf"/>
</dbReference>
<feature type="binding site" evidence="3">
    <location>
        <position position="175"/>
    </location>
    <ligand>
        <name>dCTP</name>
        <dbReference type="ChEBI" id="CHEBI:61481"/>
    </ligand>
</feature>
<sequence>MKLSDRDILKRIEDGSIGIDPPEKVRFGPVSIDLTLDSRFLYFRHEQLSVIDVEKGLAGQDPMAQYDVPDGQAFILQPKAFALGATKERVKIPDDLVGWLDGRSSLARIGLMVHATAHTLEPGWNGVITLEFFNAGNIALALRPGMRVCAVSFEPLTSPALNPYDRKEGAKYVNQSGPVASRVGKDS</sequence>
<keyword evidence="3" id="KW-0547">Nucleotide-binding</keyword>
<evidence type="ECO:0000313" key="4">
    <source>
        <dbReference type="EMBL" id="NMM45895.1"/>
    </source>
</evidence>
<dbReference type="GO" id="GO:0006226">
    <property type="term" value="P:dUMP biosynthetic process"/>
    <property type="evidence" value="ECO:0007669"/>
    <property type="project" value="UniProtKB-UniPathway"/>
</dbReference>
<dbReference type="NCBIfam" id="TIGR02274">
    <property type="entry name" value="dCTP_deam"/>
    <property type="match status" value="1"/>
</dbReference>
<feature type="binding site" evidence="3">
    <location>
        <begin position="129"/>
        <end position="131"/>
    </location>
    <ligand>
        <name>dCTP</name>
        <dbReference type="ChEBI" id="CHEBI:61481"/>
    </ligand>
</feature>
<feature type="binding site" evidence="3">
    <location>
        <position position="164"/>
    </location>
    <ligand>
        <name>dCTP</name>
        <dbReference type="ChEBI" id="CHEBI:61481"/>
    </ligand>
</feature>
<dbReference type="SUPFAM" id="SSF51283">
    <property type="entry name" value="dUTPase-like"/>
    <property type="match status" value="1"/>
</dbReference>
<comment type="similarity">
    <text evidence="3">Belongs to the dCTP deaminase family.</text>
</comment>
<dbReference type="EC" id="3.5.4.13" evidence="3"/>